<dbReference type="Pfam" id="PF26348">
    <property type="entry name" value="SRA_ScoMcrA"/>
    <property type="match status" value="1"/>
</dbReference>
<dbReference type="EMBL" id="JAPMKX010000001">
    <property type="protein sequence ID" value="MCX7537630.1"/>
    <property type="molecule type" value="Genomic_DNA"/>
</dbReference>
<dbReference type="AlphaFoldDB" id="A0A9Q4CB22"/>
<comment type="caution">
    <text evidence="2">The sequence shown here is derived from an EMBL/GenBank/DDBJ whole genome shotgun (WGS) entry which is preliminary data.</text>
</comment>
<sequence length="326" mass="36485">MSSVESGFTSGIRWDIEPGEMTTRREVSEVYGGSRLSGISVSGRTPNIILYTDPVQGSKFGYKFDGYDPNDPEVFYYSGEGQVGDQTLSKGNRAIVESGVSGKALRLFCAEGPKRSGGKAQKYIGEFFLDPQFPYRWENVEDIGGGTRSILVFRLRARRSVSLTRHLSPADASLSLEYGVRFVPCERRHISVYHVSEKAAEIAGRREAQLVEEFGLYLLKKWWKICSAEILLPGASRPLRTDLYDQTNDVLYEAKSLGTRENIRMAIGQLLDYHRYLPDPDRVSLAILVPDRPSEDLVELILNTGISLVYKDDEGFRSEGAVSTLF</sequence>
<organism evidence="2 3">
    <name type="scientific">Corynebacterium antarcticum</name>
    <dbReference type="NCBI Taxonomy" id="2800405"/>
    <lineage>
        <taxon>Bacteria</taxon>
        <taxon>Bacillati</taxon>
        <taxon>Actinomycetota</taxon>
        <taxon>Actinomycetes</taxon>
        <taxon>Mycobacteriales</taxon>
        <taxon>Corynebacteriaceae</taxon>
        <taxon>Corynebacterium</taxon>
    </lineage>
</organism>
<accession>A0A9Q4CB22</accession>
<proteinExistence type="predicted"/>
<feature type="domain" description="ScoMcrA-like SRA" evidence="1">
    <location>
        <begin position="21"/>
        <end position="157"/>
    </location>
</feature>
<protein>
    <recommendedName>
        <fullName evidence="1">ScoMcrA-like SRA domain-containing protein</fullName>
    </recommendedName>
</protein>
<name>A0A9Q4CB22_9CORY</name>
<dbReference type="InterPro" id="IPR058712">
    <property type="entry name" value="SRA_ScoMcrA"/>
</dbReference>
<gene>
    <name evidence="2" type="ORF">OS123_03575</name>
</gene>
<evidence type="ECO:0000259" key="1">
    <source>
        <dbReference type="Pfam" id="PF26348"/>
    </source>
</evidence>
<reference evidence="2" key="1">
    <citation type="submission" date="2022-11" db="EMBL/GenBank/DDBJ databases">
        <title>Corynebacterium sp. isolated from Penguins.</title>
        <authorList>
            <person name="Sedlar K."/>
            <person name="Svec P."/>
        </authorList>
    </citation>
    <scope>NUCLEOTIDE SEQUENCE</scope>
    <source>
        <strain evidence="2">P5875</strain>
    </source>
</reference>
<dbReference type="Proteomes" id="UP001070238">
    <property type="component" value="Unassembled WGS sequence"/>
</dbReference>
<evidence type="ECO:0000313" key="2">
    <source>
        <dbReference type="EMBL" id="MCX7537630.1"/>
    </source>
</evidence>
<dbReference type="RefSeq" id="WP_267169150.1">
    <property type="nucleotide sequence ID" value="NZ_JAPMKX010000001.1"/>
</dbReference>
<evidence type="ECO:0000313" key="3">
    <source>
        <dbReference type="Proteomes" id="UP001070238"/>
    </source>
</evidence>